<reference evidence="2" key="2">
    <citation type="submission" date="2023-05" db="EMBL/GenBank/DDBJ databases">
        <authorList>
            <person name="Fouks B."/>
        </authorList>
    </citation>
    <scope>NUCLEOTIDE SEQUENCE</scope>
    <source>
        <strain evidence="2">Stay&amp;Tobe</strain>
        <tissue evidence="2">Testes</tissue>
    </source>
</reference>
<dbReference type="Proteomes" id="UP001233999">
    <property type="component" value="Unassembled WGS sequence"/>
</dbReference>
<organism evidence="2 3">
    <name type="scientific">Diploptera punctata</name>
    <name type="common">Pacific beetle cockroach</name>
    <dbReference type="NCBI Taxonomy" id="6984"/>
    <lineage>
        <taxon>Eukaryota</taxon>
        <taxon>Metazoa</taxon>
        <taxon>Ecdysozoa</taxon>
        <taxon>Arthropoda</taxon>
        <taxon>Hexapoda</taxon>
        <taxon>Insecta</taxon>
        <taxon>Pterygota</taxon>
        <taxon>Neoptera</taxon>
        <taxon>Polyneoptera</taxon>
        <taxon>Dictyoptera</taxon>
        <taxon>Blattodea</taxon>
        <taxon>Blaberoidea</taxon>
        <taxon>Blaberidae</taxon>
        <taxon>Diplopterinae</taxon>
        <taxon>Diploptera</taxon>
    </lineage>
</organism>
<feature type="transmembrane region" description="Helical" evidence="1">
    <location>
        <begin position="6"/>
        <end position="26"/>
    </location>
</feature>
<dbReference type="AlphaFoldDB" id="A0AAD7ZP60"/>
<keyword evidence="3" id="KW-1185">Reference proteome</keyword>
<accession>A0AAD7ZP60</accession>
<evidence type="ECO:0000313" key="2">
    <source>
        <dbReference type="EMBL" id="KAJ9584133.1"/>
    </source>
</evidence>
<keyword evidence="1" id="KW-0812">Transmembrane</keyword>
<feature type="non-terminal residue" evidence="2">
    <location>
        <position position="50"/>
    </location>
</feature>
<keyword evidence="1" id="KW-0472">Membrane</keyword>
<evidence type="ECO:0000256" key="1">
    <source>
        <dbReference type="SAM" id="Phobius"/>
    </source>
</evidence>
<protein>
    <submittedName>
        <fullName evidence="2">Uncharacterized protein</fullName>
    </submittedName>
</protein>
<name>A0AAD7ZP60_DIPPU</name>
<comment type="caution">
    <text evidence="2">The sequence shown here is derived from an EMBL/GenBank/DDBJ whole genome shotgun (WGS) entry which is preliminary data.</text>
</comment>
<reference evidence="2" key="1">
    <citation type="journal article" date="2023" name="IScience">
        <title>Live-bearing cockroach genome reveals convergent evolutionary mechanisms linked to viviparity in insects and beyond.</title>
        <authorList>
            <person name="Fouks B."/>
            <person name="Harrison M.C."/>
            <person name="Mikhailova A.A."/>
            <person name="Marchal E."/>
            <person name="English S."/>
            <person name="Carruthers M."/>
            <person name="Jennings E.C."/>
            <person name="Chiamaka E.L."/>
            <person name="Frigard R.A."/>
            <person name="Pippel M."/>
            <person name="Attardo G.M."/>
            <person name="Benoit J.B."/>
            <person name="Bornberg-Bauer E."/>
            <person name="Tobe S.S."/>
        </authorList>
    </citation>
    <scope>NUCLEOTIDE SEQUENCE</scope>
    <source>
        <strain evidence="2">Stay&amp;Tobe</strain>
    </source>
</reference>
<dbReference type="EMBL" id="JASPKZ010007461">
    <property type="protein sequence ID" value="KAJ9584133.1"/>
    <property type="molecule type" value="Genomic_DNA"/>
</dbReference>
<sequence>FLTILFGINLLHFNLGGFIFSTFSLTDVKSISQRESTGDEVVLLIDVTRE</sequence>
<evidence type="ECO:0000313" key="3">
    <source>
        <dbReference type="Proteomes" id="UP001233999"/>
    </source>
</evidence>
<proteinExistence type="predicted"/>
<keyword evidence="1" id="KW-1133">Transmembrane helix</keyword>
<gene>
    <name evidence="2" type="ORF">L9F63_021518</name>
</gene>
<feature type="non-terminal residue" evidence="2">
    <location>
        <position position="1"/>
    </location>
</feature>